<feature type="compositionally biased region" description="Basic residues" evidence="1">
    <location>
        <begin position="1"/>
        <end position="11"/>
    </location>
</feature>
<protein>
    <submittedName>
        <fullName evidence="2">Uncharacterized protein</fullName>
    </submittedName>
</protein>
<accession>A0A4U7AKG8</accession>
<reference evidence="2 3" key="1">
    <citation type="submission" date="2018-02" db="EMBL/GenBank/DDBJ databases">
        <title>Draft genome sequences of Elsinoe sp., causing black scab on jojoba.</title>
        <authorList>
            <person name="Stodart B."/>
            <person name="Jeffress S."/>
            <person name="Ash G."/>
            <person name="Arun Chinnappa K."/>
        </authorList>
    </citation>
    <scope>NUCLEOTIDE SEQUENCE [LARGE SCALE GENOMIC DNA]</scope>
    <source>
        <strain evidence="2 3">Hillstone_2</strain>
    </source>
</reference>
<organism evidence="2 3">
    <name type="scientific">Elsinoe australis</name>
    <dbReference type="NCBI Taxonomy" id="40998"/>
    <lineage>
        <taxon>Eukaryota</taxon>
        <taxon>Fungi</taxon>
        <taxon>Dikarya</taxon>
        <taxon>Ascomycota</taxon>
        <taxon>Pezizomycotina</taxon>
        <taxon>Dothideomycetes</taxon>
        <taxon>Dothideomycetidae</taxon>
        <taxon>Myriangiales</taxon>
        <taxon>Elsinoaceae</taxon>
        <taxon>Elsinoe</taxon>
    </lineage>
</organism>
<evidence type="ECO:0000313" key="3">
    <source>
        <dbReference type="Proteomes" id="UP000308133"/>
    </source>
</evidence>
<proteinExistence type="predicted"/>
<dbReference type="Proteomes" id="UP000308133">
    <property type="component" value="Unassembled WGS sequence"/>
</dbReference>
<name>A0A4U7AKG8_9PEZI</name>
<feature type="region of interest" description="Disordered" evidence="1">
    <location>
        <begin position="1"/>
        <end position="104"/>
    </location>
</feature>
<sequence length="1170" mass="131836">MSSTRGKRKRASINYDQARHGSDEDTEHIAPAAPIKKRKGTKQPEKEDASMKSGSGGEDEEAVDEKIGADEDDDDAQEESDDLDDPDEVAANPLKFGSKKKDGASLLENKSDAAIYNDRNLSFVEKVEKALEALNNQKHRMPQTKSQDTGAPMADMFSHPPKDGKQVWKPLTKGKAPPTLVTTINRKLGKVTAELSGPDNSKIKFDLFNQGNLDFTGTPRHCTEAMDLIAKFANAWPDAPLDVANFKRQVIATAVAVMSPPQVRIKVPQWTQSGFRIKIPYFNTDSNAMKEFSRETYAGVSLEATIPDIPSSAELWYKPKGQGKKETVLGKDPNGLYPSCLPTDRDVLKDPCFKQGKQKTTTTLDELRTREKFERFLSWKLAGRMATKKQMDAAVKEYETLYFSGKRHGYKVNRAYGLVKVWYHTWKKIMYFDARKTLTRELKGVKLPKLFIRSPNFAWTKPVIEATRRKWRETGNAAETWLEAAGLVDIANNELKAGNPPLEGCYCTPEMRNDVTHMCEKCGSEVPCVTRTRNVWGLYLCKSCFSRQSESLSLIEDVIKVGLQRQFRGEAASVGRSWEDSQVQKVYQEAFQFLKNQVKDCEPNEWLDQYTGLKRTIPPTFHPFFPSVEAIDPFTCRPAPGKTLQTWVHAAPNLGMIPHAMNIAKGNSLLASVAEIGANCKASVRPEDKQQLDETLVSRVAEHRLISLRYGLAKKQRVNASFTQEEYNAAQVEFRTGRFNTGGSLDRQELIRQSARVYFHRKVCAWNDEQKNDISSICDEIQEVFGVDVSRSELDEAPWPFKYEPMPDTWDWTDLYSLVYERHDRMKFACNKYWHTIDTKMSLACEIFYQSYAESREFLGLPLSGNLRNPLRMSVAHKVHGKQMRTGWPAAPKSLADRNSDENNILMETWFSNCLKFDFDESHHDNLRGLVKAIAIPSDLYDRNAPMTTVVPAVVQLPSKDADLDELFDMSEVFDVANAETEELLAKVNGEDEADDEVEDAGDVEDKSAISIKALKGRCRAVRERIAAFGLEKHNTVIELNERLLSWLLLDDPDDSALMQLAGSAGELEEYVEKMTAGMGDVAEQEENTTNPRFVHFRQSALEALTTSVLDTPTSLQLFMDMINSNIPAGFAEFTEDESTSYMATMQGFGEVIWDADTDDVRRAGTSPRA</sequence>
<dbReference type="AlphaFoldDB" id="A0A4U7AKG8"/>
<comment type="caution">
    <text evidence="2">The sequence shown here is derived from an EMBL/GenBank/DDBJ whole genome shotgun (WGS) entry which is preliminary data.</text>
</comment>
<gene>
    <name evidence="2" type="ORF">C1H76_9242</name>
</gene>
<evidence type="ECO:0000313" key="2">
    <source>
        <dbReference type="EMBL" id="TKX18453.1"/>
    </source>
</evidence>
<evidence type="ECO:0000256" key="1">
    <source>
        <dbReference type="SAM" id="MobiDB-lite"/>
    </source>
</evidence>
<dbReference type="EMBL" id="PTQR01000128">
    <property type="protein sequence ID" value="TKX18453.1"/>
    <property type="molecule type" value="Genomic_DNA"/>
</dbReference>
<feature type="compositionally biased region" description="Acidic residues" evidence="1">
    <location>
        <begin position="70"/>
        <end position="88"/>
    </location>
</feature>